<sequence>MSDYIMSVEITSVRNGKSLILRDDGELIFIGKKIEDCPAEPGRVPVCPPGETYQFFNLILLEGKDTGKFAISTPENNRYLGTDVEHKARVDQSNRIGSSEKFTPINIFGDIYAFKCNYTKDGEMYEKYLSINTDYNLLIVRDTKIDENLIDRTELFRVQPHYRSV</sequence>
<evidence type="ECO:0000313" key="2">
    <source>
        <dbReference type="Proteomes" id="UP000014019"/>
    </source>
</evidence>
<dbReference type="PATRIC" id="fig|1053231.3.peg.3682"/>
<evidence type="ECO:0000313" key="1">
    <source>
        <dbReference type="EMBL" id="EOP67748.1"/>
    </source>
</evidence>
<dbReference type="RefSeq" id="WP_016105676.1">
    <property type="nucleotide sequence ID" value="NZ_KB976799.1"/>
</dbReference>
<dbReference type="EMBL" id="AHEZ01000051">
    <property type="protein sequence ID" value="EOP67748.1"/>
    <property type="molecule type" value="Genomic_DNA"/>
</dbReference>
<dbReference type="Proteomes" id="UP000014019">
    <property type="component" value="Unassembled WGS sequence"/>
</dbReference>
<accession>R8QBG3</accession>
<dbReference type="HOGENOM" id="CLU_1607520_0_0_9"/>
<comment type="caution">
    <text evidence="1">The sequence shown here is derived from an EMBL/GenBank/DDBJ whole genome shotgun (WGS) entry which is preliminary data.</text>
</comment>
<dbReference type="AlphaFoldDB" id="R8QBG3"/>
<gene>
    <name evidence="1" type="ORF">IIQ_05286</name>
</gene>
<name>R8QBG3_BACCE</name>
<dbReference type="CDD" id="cd00257">
    <property type="entry name" value="beta-trefoil_FSCN-like"/>
    <property type="match status" value="1"/>
</dbReference>
<protein>
    <submittedName>
        <fullName evidence="1">Uncharacterized protein</fullName>
    </submittedName>
</protein>
<reference evidence="1 2" key="1">
    <citation type="submission" date="2012-12" db="EMBL/GenBank/DDBJ databases">
        <title>The Genome Sequence of Bacillus cereus VD118.</title>
        <authorList>
            <consortium name="The Broad Institute Genome Sequencing Platform"/>
            <consortium name="The Broad Institute Genome Sequencing Center for Infectious Disease"/>
            <person name="Feldgarden M."/>
            <person name="Van der Auwera G.A."/>
            <person name="Mahillon J."/>
            <person name="Duprez V."/>
            <person name="Timmery S."/>
            <person name="Mattelet C."/>
            <person name="Dierick K."/>
            <person name="Sun M."/>
            <person name="Yu Z."/>
            <person name="Zhu L."/>
            <person name="Hu X."/>
            <person name="Shank E.B."/>
            <person name="Swiecicka I."/>
            <person name="Hansen B.M."/>
            <person name="Andrup L."/>
            <person name="Walker B."/>
            <person name="Young S.K."/>
            <person name="Zeng Q."/>
            <person name="Gargeya S."/>
            <person name="Fitzgerald M."/>
            <person name="Haas B."/>
            <person name="Abouelleil A."/>
            <person name="Alvarado L."/>
            <person name="Arachchi H.M."/>
            <person name="Berlin A.M."/>
            <person name="Chapman S.B."/>
            <person name="Dewar J."/>
            <person name="Goldberg J."/>
            <person name="Griggs A."/>
            <person name="Gujja S."/>
            <person name="Hansen M."/>
            <person name="Howarth C."/>
            <person name="Imamovic A."/>
            <person name="Larimer J."/>
            <person name="McCowan C."/>
            <person name="Murphy C."/>
            <person name="Neiman D."/>
            <person name="Pearson M."/>
            <person name="Priest M."/>
            <person name="Roberts A."/>
            <person name="Saif S."/>
            <person name="Shea T."/>
            <person name="Sisk P."/>
            <person name="Sykes S."/>
            <person name="Wortman J."/>
            <person name="Nusbaum C."/>
            <person name="Birren B."/>
        </authorList>
    </citation>
    <scope>NUCLEOTIDE SEQUENCE [LARGE SCALE GENOMIC DNA]</scope>
    <source>
        <strain evidence="1 2">VD118</strain>
    </source>
</reference>
<organism evidence="1 2">
    <name type="scientific">Bacillus cereus VD118</name>
    <dbReference type="NCBI Taxonomy" id="1053231"/>
    <lineage>
        <taxon>Bacteria</taxon>
        <taxon>Bacillati</taxon>
        <taxon>Bacillota</taxon>
        <taxon>Bacilli</taxon>
        <taxon>Bacillales</taxon>
        <taxon>Bacillaceae</taxon>
        <taxon>Bacillus</taxon>
        <taxon>Bacillus cereus group</taxon>
    </lineage>
</organism>
<proteinExistence type="predicted"/>